<accession>W8W2T5</accession>
<dbReference type="Pfam" id="PF02498">
    <property type="entry name" value="Bro-N"/>
    <property type="match status" value="1"/>
</dbReference>
<feature type="domain" description="Bro-N" evidence="1">
    <location>
        <begin position="15"/>
        <end position="83"/>
    </location>
</feature>
<dbReference type="OrthoDB" id="5682at10239"/>
<evidence type="ECO:0000313" key="3">
    <source>
        <dbReference type="Proteomes" id="UP000097612"/>
    </source>
</evidence>
<dbReference type="KEGG" id="vg:18501453"/>
<dbReference type="GeneID" id="18501453"/>
<evidence type="ECO:0000259" key="1">
    <source>
        <dbReference type="Pfam" id="PF02498"/>
    </source>
</evidence>
<dbReference type="Proteomes" id="UP000097612">
    <property type="component" value="Segment"/>
</dbReference>
<dbReference type="RefSeq" id="YP_009010614.1">
    <property type="nucleotide sequence ID" value="NC_023613.1"/>
</dbReference>
<dbReference type="InterPro" id="IPR003497">
    <property type="entry name" value="BRO_N_domain"/>
</dbReference>
<gene>
    <name evidence="2" type="primary">081R</name>
    <name evidence="2" type="ORF">IIV25_081R</name>
</gene>
<sequence length="91" mass="10627">MDILSHVFETKNIKIYFIESEDDIIYNFCGKDVCNILGYSNYHKALRTHVPEECKNTLTNLGYPKLGQSTLTYNELQMIYINEEFRHISGS</sequence>
<name>W8W2T5_9VIRU</name>
<keyword evidence="3" id="KW-1185">Reference proteome</keyword>
<evidence type="ECO:0000313" key="2">
    <source>
        <dbReference type="EMBL" id="CCV02099.1"/>
    </source>
</evidence>
<organism evidence="2 3">
    <name type="scientific">Invertebrate iridovirus 25</name>
    <dbReference type="NCBI Taxonomy" id="1301280"/>
    <lineage>
        <taxon>Viruses</taxon>
        <taxon>Varidnaviria</taxon>
        <taxon>Bamfordvirae</taxon>
        <taxon>Nucleocytoviricota</taxon>
        <taxon>Megaviricetes</taxon>
        <taxon>Pimascovirales</taxon>
        <taxon>Pimascovirales incertae sedis</taxon>
        <taxon>Iridoviridae</taxon>
        <taxon>Betairidovirinae</taxon>
        <taxon>Chloriridovirus</taxon>
        <taxon>Chloriridovirus simulium2</taxon>
    </lineage>
</organism>
<reference evidence="2 3" key="1">
    <citation type="journal article" date="2013" name="Arch. Virol.">
        <title>Complete genome sequence of invertebrate iridovirus IIV-25 isolated from a blackfly larva.</title>
        <authorList>
            <person name="Piegu B."/>
            <person name="Guizard S."/>
            <person name="Spears T."/>
            <person name="Cruaud C."/>
            <person name="Couloux A."/>
            <person name="Bideshi D.K."/>
            <person name="Federici B.A."/>
            <person name="Bigot Y."/>
        </authorList>
    </citation>
    <scope>NUCLEOTIDE SEQUENCE [LARGE SCALE GENOMIC DNA]</scope>
</reference>
<proteinExistence type="predicted"/>
<protein>
    <submittedName>
        <fullName evidence="2">BRO-like protein</fullName>
    </submittedName>
</protein>
<dbReference type="EMBL" id="HF920635">
    <property type="protein sequence ID" value="CCV02099.1"/>
    <property type="molecule type" value="Genomic_DNA"/>
</dbReference>